<evidence type="ECO:0000256" key="4">
    <source>
        <dbReference type="ARBA" id="ARBA00022801"/>
    </source>
</evidence>
<dbReference type="Gene3D" id="3.40.390.10">
    <property type="entry name" value="Collagenase (Catalytic Domain)"/>
    <property type="match status" value="1"/>
</dbReference>
<feature type="domain" description="Secretion system C-terminal sorting" evidence="8">
    <location>
        <begin position="535"/>
        <end position="607"/>
    </location>
</feature>
<keyword evidence="1" id="KW-0645">Protease</keyword>
<dbReference type="Pfam" id="PF00413">
    <property type="entry name" value="Peptidase_M10"/>
    <property type="match status" value="1"/>
</dbReference>
<keyword evidence="3" id="KW-0732">Signal</keyword>
<keyword evidence="10" id="KW-1185">Reference proteome</keyword>
<evidence type="ECO:0000256" key="3">
    <source>
        <dbReference type="ARBA" id="ARBA00022729"/>
    </source>
</evidence>
<accession>A0A1M6AYA5</accession>
<feature type="domain" description="Peptidase M10 metallopeptidase" evidence="6">
    <location>
        <begin position="344"/>
        <end position="487"/>
    </location>
</feature>
<evidence type="ECO:0000259" key="8">
    <source>
        <dbReference type="Pfam" id="PF18962"/>
    </source>
</evidence>
<evidence type="ECO:0000313" key="10">
    <source>
        <dbReference type="Proteomes" id="UP000184396"/>
    </source>
</evidence>
<evidence type="ECO:0000256" key="5">
    <source>
        <dbReference type="ARBA" id="ARBA00022833"/>
    </source>
</evidence>
<dbReference type="eggNOG" id="COG0652">
    <property type="taxonomic scope" value="Bacteria"/>
</dbReference>
<dbReference type="InterPro" id="IPR013783">
    <property type="entry name" value="Ig-like_fold"/>
</dbReference>
<evidence type="ECO:0000259" key="6">
    <source>
        <dbReference type="Pfam" id="PF00413"/>
    </source>
</evidence>
<keyword evidence="5" id="KW-0862">Zinc</keyword>
<name>A0A1M6AYA5_9FLAO</name>
<dbReference type="STRING" id="1178825.SAMN05216261_0687"/>
<dbReference type="Pfam" id="PF18962">
    <property type="entry name" value="Por_Secre_tail"/>
    <property type="match status" value="1"/>
</dbReference>
<dbReference type="Gene3D" id="2.60.40.10">
    <property type="entry name" value="Immunoglobulins"/>
    <property type="match status" value="1"/>
</dbReference>
<dbReference type="OrthoDB" id="7574679at2"/>
<dbReference type="Proteomes" id="UP000184396">
    <property type="component" value="Unassembled WGS sequence"/>
</dbReference>
<dbReference type="GO" id="GO:0004222">
    <property type="term" value="F:metalloendopeptidase activity"/>
    <property type="evidence" value="ECO:0007669"/>
    <property type="project" value="InterPro"/>
</dbReference>
<dbReference type="eggNOG" id="COG3291">
    <property type="taxonomic scope" value="Bacteria"/>
</dbReference>
<protein>
    <submittedName>
        <fullName evidence="9">Por secretion system C-terminal sorting domain-containing protein</fullName>
    </submittedName>
</protein>
<evidence type="ECO:0000256" key="2">
    <source>
        <dbReference type="ARBA" id="ARBA00022723"/>
    </source>
</evidence>
<keyword evidence="2" id="KW-0479">Metal-binding</keyword>
<evidence type="ECO:0000313" key="9">
    <source>
        <dbReference type="EMBL" id="SHI41450.1"/>
    </source>
</evidence>
<evidence type="ECO:0000256" key="1">
    <source>
        <dbReference type="ARBA" id="ARBA00022670"/>
    </source>
</evidence>
<dbReference type="PROSITE" id="PS51257">
    <property type="entry name" value="PROKAR_LIPOPROTEIN"/>
    <property type="match status" value="1"/>
</dbReference>
<dbReference type="GO" id="GO:0031012">
    <property type="term" value="C:extracellular matrix"/>
    <property type="evidence" value="ECO:0007669"/>
    <property type="project" value="InterPro"/>
</dbReference>
<dbReference type="SUPFAM" id="SSF55486">
    <property type="entry name" value="Metalloproteases ('zincins'), catalytic domain"/>
    <property type="match status" value="1"/>
</dbReference>
<proteinExistence type="predicted"/>
<evidence type="ECO:0000259" key="7">
    <source>
        <dbReference type="Pfam" id="PF01833"/>
    </source>
</evidence>
<dbReference type="EMBL" id="FQYK01000001">
    <property type="protein sequence ID" value="SHI41450.1"/>
    <property type="molecule type" value="Genomic_DNA"/>
</dbReference>
<reference evidence="9 10" key="1">
    <citation type="submission" date="2016-11" db="EMBL/GenBank/DDBJ databases">
        <authorList>
            <person name="Jaros S."/>
            <person name="Januszkiewicz K."/>
            <person name="Wedrychowicz H."/>
        </authorList>
    </citation>
    <scope>NUCLEOTIDE SEQUENCE [LARGE SCALE GENOMIC DNA]</scope>
    <source>
        <strain evidence="9 10">CGMCC 1.12213</strain>
    </source>
</reference>
<dbReference type="InterPro" id="IPR014756">
    <property type="entry name" value="Ig_E-set"/>
</dbReference>
<dbReference type="GO" id="GO:0008270">
    <property type="term" value="F:zinc ion binding"/>
    <property type="evidence" value="ECO:0007669"/>
    <property type="project" value="InterPro"/>
</dbReference>
<dbReference type="InterPro" id="IPR024079">
    <property type="entry name" value="MetalloPept_cat_dom_sf"/>
</dbReference>
<dbReference type="NCBIfam" id="TIGR04183">
    <property type="entry name" value="Por_Secre_tail"/>
    <property type="match status" value="1"/>
</dbReference>
<dbReference type="InterPro" id="IPR002909">
    <property type="entry name" value="IPT_dom"/>
</dbReference>
<keyword evidence="4" id="KW-0378">Hydrolase</keyword>
<organism evidence="9 10">
    <name type="scientific">Algibacter luteus</name>
    <dbReference type="NCBI Taxonomy" id="1178825"/>
    <lineage>
        <taxon>Bacteria</taxon>
        <taxon>Pseudomonadati</taxon>
        <taxon>Bacteroidota</taxon>
        <taxon>Flavobacteriia</taxon>
        <taxon>Flavobacteriales</taxon>
        <taxon>Flavobacteriaceae</taxon>
        <taxon>Algibacter</taxon>
    </lineage>
</organism>
<dbReference type="SUPFAM" id="SSF81296">
    <property type="entry name" value="E set domains"/>
    <property type="match status" value="1"/>
</dbReference>
<sequence length="609" mass="66628">MYVKLPIKFTLVVLTLFSCFFTVAAQVSLREISLKEQVENSSLVIEGKVISQRTFWDADHKLIYTANTVEVYKVFKGETIETVEVLTQGGTVGLEAILVSHALKLRIGNVGVFNLYDSNVNVGLNNKTQLNQYKTYSSVQGFYKYDLQSDKAINTFSQRKGIQQSFYKEIQRITNKNYITLTPFDVALEQKSLNQKNSLLPPADISFTPTTITAGTQSVLTINGNGFGATQGKVGFRDADDGGATFLDALDNDILSWTDTQITVQVPSFAGTGAVRVTDAASASSTSATTLTVSYALLNGIGDIGSGDESNRTQHYGDNDDLPDGFTGGYTWEMFTDFFDDTELPGAKDAFMRAFNNWRCETKVNWEVSASATVVDDISTITNVIRFDNDAELEAGVLGTCYSGLSGRVCTGEIVWYVTDLDIVFDSGTSWYFGASGEVFDSGEYDFETVALHELGHGHQLGHVINTSNVMHYSITNNSSNIVLDTNSILAGNEVHSGSSTSKICGLPDRPLMTDYAGSCNLSVEENSKKTSITLYPNPAKQEFFIENSSSSKIERVAIFDVSGRLVKDIDVSDASKTKRINMIDASKGVYFVIIHGDNAFLTKKLVLE</sequence>
<gene>
    <name evidence="9" type="ORF">SAMN05216261_0687</name>
</gene>
<dbReference type="AlphaFoldDB" id="A0A1M6AYA5"/>
<dbReference type="InterPro" id="IPR001818">
    <property type="entry name" value="Pept_M10_metallopeptidase"/>
</dbReference>
<feature type="domain" description="IPT/TIG" evidence="7">
    <location>
        <begin position="206"/>
        <end position="292"/>
    </location>
</feature>
<dbReference type="GO" id="GO:0006508">
    <property type="term" value="P:proteolysis"/>
    <property type="evidence" value="ECO:0007669"/>
    <property type="project" value="UniProtKB-KW"/>
</dbReference>
<dbReference type="RefSeq" id="WP_019385987.1">
    <property type="nucleotide sequence ID" value="NZ_ALIH01000001.1"/>
</dbReference>
<dbReference type="InterPro" id="IPR026444">
    <property type="entry name" value="Secre_tail"/>
</dbReference>
<dbReference type="Pfam" id="PF01833">
    <property type="entry name" value="TIG"/>
    <property type="match status" value="1"/>
</dbReference>